<dbReference type="InterPro" id="IPR017938">
    <property type="entry name" value="Riboflavin_synthase-like_b-brl"/>
</dbReference>
<comment type="caution">
    <text evidence="2">The sequence shown here is derived from an EMBL/GenBank/DDBJ whole genome shotgun (WGS) entry which is preliminary data.</text>
</comment>
<dbReference type="PANTHER" id="PTHR30212">
    <property type="entry name" value="PROTEIN YIIM"/>
    <property type="match status" value="1"/>
</dbReference>
<dbReference type="CDD" id="cd06185">
    <property type="entry name" value="PDR_like"/>
    <property type="match status" value="1"/>
</dbReference>
<dbReference type="Gene3D" id="2.40.30.10">
    <property type="entry name" value="Translation factors"/>
    <property type="match status" value="1"/>
</dbReference>
<keyword evidence="2" id="KW-0560">Oxidoreductase</keyword>
<dbReference type="HOGENOM" id="CLU_003827_17_2_1"/>
<dbReference type="SUPFAM" id="SSF50800">
    <property type="entry name" value="PK beta-barrel domain-like"/>
    <property type="match status" value="1"/>
</dbReference>
<dbReference type="InterPro" id="IPR039261">
    <property type="entry name" value="FNR_nucleotide-bd"/>
</dbReference>
<dbReference type="Gene3D" id="3.40.50.80">
    <property type="entry name" value="Nucleotide-binding domain of ferredoxin-NADP reductase (FNR) module"/>
    <property type="match status" value="1"/>
</dbReference>
<dbReference type="EMBL" id="AGUE01000209">
    <property type="protein sequence ID" value="EHK97134.1"/>
    <property type="molecule type" value="Genomic_DNA"/>
</dbReference>
<keyword evidence="3" id="KW-1185">Reference proteome</keyword>
<organism evidence="2 3">
    <name type="scientific">Glarea lozoyensis (strain ATCC 74030 / MF5533)</name>
    <dbReference type="NCBI Taxonomy" id="1104152"/>
    <lineage>
        <taxon>Eukaryota</taxon>
        <taxon>Fungi</taxon>
        <taxon>Dikarya</taxon>
        <taxon>Ascomycota</taxon>
        <taxon>Pezizomycotina</taxon>
        <taxon>Leotiomycetes</taxon>
        <taxon>Helotiales</taxon>
        <taxon>Helotiaceae</taxon>
        <taxon>Glarea</taxon>
    </lineage>
</organism>
<dbReference type="AlphaFoldDB" id="H0EWH9"/>
<dbReference type="InterPro" id="IPR011037">
    <property type="entry name" value="Pyrv_Knase-like_insert_dom_sf"/>
</dbReference>
<dbReference type="PRINTS" id="PR00409">
    <property type="entry name" value="PHDIOXRDTASE"/>
</dbReference>
<accession>H0EWH9</accession>
<gene>
    <name evidence="2" type="ORF">M7I_7145</name>
</gene>
<dbReference type="PANTHER" id="PTHR30212:SF2">
    <property type="entry name" value="PROTEIN YIIM"/>
    <property type="match status" value="1"/>
</dbReference>
<dbReference type="InterPro" id="IPR017927">
    <property type="entry name" value="FAD-bd_FR_type"/>
</dbReference>
<dbReference type="InterPro" id="IPR005302">
    <property type="entry name" value="MoCF_Sase_C"/>
</dbReference>
<sequence length="398" mass="44300">MGSISPLPNPEAHLHRPWHAETILQIRTGPIKTPFKTTPETSAIYKSPHTAPIFLSKAGLTADEHAYADHNHPDRALHQYSALHYASWKAELPHVRRLFENGAFGENIITDGRMNEWNVCVGDVELVGIEELGEEIRGVFRESLRQGVESEEGRLGGGVKGEWSECVVLEKVRESRDVFRMVFERVEKEDEPKEVQSGSHVRLRLANGMTRAYSVISGTSNHFELGVALNHESRGGSKYIHDTLKSGDVLSTSEIIASFPLIPDAENHIMIAGGIRITAFLSAAKQLQENGGKYHLHYLVRSTEDIAFNDRLKALGENITIWDKSTGKPFDAPSIFRTITPKTHIYTCGSTRLTTAIKALATTHSFPLSNLHFESFSAPESSAEAFEVEIATYRSVFR</sequence>
<dbReference type="SUPFAM" id="SSF52343">
    <property type="entry name" value="Ferredoxin reductase-like, C-terminal NADP-linked domain"/>
    <property type="match status" value="1"/>
</dbReference>
<dbReference type="Gene3D" id="2.40.33.20">
    <property type="entry name" value="PK beta-barrel domain-like"/>
    <property type="match status" value="1"/>
</dbReference>
<dbReference type="OrthoDB" id="5390at2759"/>
<dbReference type="Pfam" id="PF03473">
    <property type="entry name" value="MOSC"/>
    <property type="match status" value="1"/>
</dbReference>
<reference evidence="2 3" key="1">
    <citation type="journal article" date="2012" name="Eukaryot. Cell">
        <title>Genome sequence of the fungus Glarea lozoyensis: the first genome sequence of a species from the Helotiaceae family.</title>
        <authorList>
            <person name="Youssar L."/>
            <person name="Gruening B.A."/>
            <person name="Erxleben A."/>
            <person name="Guenther S."/>
            <person name="Huettel W."/>
        </authorList>
    </citation>
    <scope>NUCLEOTIDE SEQUENCE [LARGE SCALE GENOMIC DNA]</scope>
    <source>
        <strain evidence="3">ATCC 74030 / MF5533</strain>
    </source>
</reference>
<dbReference type="Proteomes" id="UP000005446">
    <property type="component" value="Unassembled WGS sequence"/>
</dbReference>
<dbReference type="GO" id="GO:0030151">
    <property type="term" value="F:molybdenum ion binding"/>
    <property type="evidence" value="ECO:0007669"/>
    <property type="project" value="InterPro"/>
</dbReference>
<evidence type="ECO:0000259" key="1">
    <source>
        <dbReference type="PROSITE" id="PS51384"/>
    </source>
</evidence>
<dbReference type="GO" id="GO:0051213">
    <property type="term" value="F:dioxygenase activity"/>
    <property type="evidence" value="ECO:0007669"/>
    <property type="project" value="UniProtKB-KW"/>
</dbReference>
<dbReference type="GO" id="GO:0030170">
    <property type="term" value="F:pyridoxal phosphate binding"/>
    <property type="evidence" value="ECO:0007669"/>
    <property type="project" value="InterPro"/>
</dbReference>
<keyword evidence="2" id="KW-0223">Dioxygenase</keyword>
<name>H0EWH9_GLAL7</name>
<feature type="domain" description="FAD-binding FR-type" evidence="1">
    <location>
        <begin position="161"/>
        <end position="262"/>
    </location>
</feature>
<dbReference type="SUPFAM" id="SSF63380">
    <property type="entry name" value="Riboflavin synthase domain-like"/>
    <property type="match status" value="1"/>
</dbReference>
<protein>
    <submittedName>
        <fullName evidence="2">Putative dioxygenase subunit beta yeaX</fullName>
    </submittedName>
</protein>
<evidence type="ECO:0000313" key="3">
    <source>
        <dbReference type="Proteomes" id="UP000005446"/>
    </source>
</evidence>
<proteinExistence type="predicted"/>
<dbReference type="PROSITE" id="PS51384">
    <property type="entry name" value="FAD_FR"/>
    <property type="match status" value="1"/>
</dbReference>
<evidence type="ECO:0000313" key="2">
    <source>
        <dbReference type="EMBL" id="EHK97134.1"/>
    </source>
</evidence>
<dbReference type="InterPro" id="IPR052353">
    <property type="entry name" value="Benzoxazolinone_Detox_Enz"/>
</dbReference>
<dbReference type="InParanoid" id="H0EWH9"/>